<evidence type="ECO:0000256" key="1">
    <source>
        <dbReference type="ARBA" id="ARBA00004651"/>
    </source>
</evidence>
<evidence type="ECO:0000313" key="8">
    <source>
        <dbReference type="Proteomes" id="UP000196027"/>
    </source>
</evidence>
<feature type="domain" description="Phosphatidylglycerol lysyltransferase C-terminal" evidence="6">
    <location>
        <begin position="27"/>
        <end position="319"/>
    </location>
</feature>
<keyword evidence="4" id="KW-1133">Transmembrane helix</keyword>
<evidence type="ECO:0000259" key="6">
    <source>
        <dbReference type="Pfam" id="PF09924"/>
    </source>
</evidence>
<dbReference type="GO" id="GO:0016755">
    <property type="term" value="F:aminoacyltransferase activity"/>
    <property type="evidence" value="ECO:0007669"/>
    <property type="project" value="TreeGrafter"/>
</dbReference>
<accession>A0A1Y0IB41</accession>
<dbReference type="AlphaFoldDB" id="A0A1Y0IB41"/>
<dbReference type="Proteomes" id="UP000196027">
    <property type="component" value="Chromosome"/>
</dbReference>
<proteinExistence type="predicted"/>
<dbReference type="KEGG" id="ome:OLMES_2932"/>
<evidence type="ECO:0000256" key="2">
    <source>
        <dbReference type="ARBA" id="ARBA00022475"/>
    </source>
</evidence>
<dbReference type="Pfam" id="PF09924">
    <property type="entry name" value="LPG_synthase_C"/>
    <property type="match status" value="1"/>
</dbReference>
<gene>
    <name evidence="7" type="ORF">OLMES_2932</name>
</gene>
<dbReference type="OrthoDB" id="145485at2"/>
<organism evidence="7 8">
    <name type="scientific">Oleiphilus messinensis</name>
    <dbReference type="NCBI Taxonomy" id="141451"/>
    <lineage>
        <taxon>Bacteria</taxon>
        <taxon>Pseudomonadati</taxon>
        <taxon>Pseudomonadota</taxon>
        <taxon>Gammaproteobacteria</taxon>
        <taxon>Oceanospirillales</taxon>
        <taxon>Oleiphilaceae</taxon>
        <taxon>Oleiphilus</taxon>
    </lineage>
</organism>
<dbReference type="InterPro" id="IPR024320">
    <property type="entry name" value="LPG_synthase_C"/>
</dbReference>
<dbReference type="EMBL" id="CP021425">
    <property type="protein sequence ID" value="ARU56976.1"/>
    <property type="molecule type" value="Genomic_DNA"/>
</dbReference>
<reference evidence="7 8" key="1">
    <citation type="submission" date="2017-05" db="EMBL/GenBank/DDBJ databases">
        <title>Genomic insights into alkan degradation activity of Oleiphilus messinensis.</title>
        <authorList>
            <person name="Kozyavkin S.A."/>
            <person name="Slesarev A.I."/>
            <person name="Golyshin P.N."/>
            <person name="Korzhenkov A."/>
            <person name="Golyshina O.N."/>
            <person name="Toshchakov S.V."/>
        </authorList>
    </citation>
    <scope>NUCLEOTIDE SEQUENCE [LARGE SCALE GENOMIC DNA]</scope>
    <source>
        <strain evidence="7 8">ME102</strain>
    </source>
</reference>
<evidence type="ECO:0000256" key="5">
    <source>
        <dbReference type="ARBA" id="ARBA00023136"/>
    </source>
</evidence>
<sequence length="362" mass="40919">MINEIAQDSYSSIDDPDLKLIHSHVELYGTQSSSRFVFQPGVHYFTSEFGVLCYSTQKTPWGVTNVVFTNPLCAAKNTATLLAHYFRTVGTPTIFIGVDQFVSDILIRMGHRCNQIGVESEIDLSAFTLKGSDKKQIRHASNFGKRTGACVKELPWYEVDKAQVSKISRAWRDSKRTASRELRLLTRPPVFAQENPVRKFYCFQGDTLLGYVFFEPYYRQGKIIGYCANIIRCLPGKESGTVSDYIILEAMKKFKAEGVALLSLGISPLAAVEPHPGEHKSIRNLARWLFKNGNKLYAFQGLAYHKSRYRPTQSTWYMCTPNLPVLQIVYTVLFSTGIINIPFLERFSLGKRSVVHNDLVGS</sequence>
<keyword evidence="5" id="KW-0472">Membrane</keyword>
<keyword evidence="8" id="KW-1185">Reference proteome</keyword>
<name>A0A1Y0IB41_9GAMM</name>
<evidence type="ECO:0000313" key="7">
    <source>
        <dbReference type="EMBL" id="ARU56976.1"/>
    </source>
</evidence>
<dbReference type="PANTHER" id="PTHR34697">
    <property type="entry name" value="PHOSPHATIDYLGLYCEROL LYSYLTRANSFERASE"/>
    <property type="match status" value="1"/>
</dbReference>
<dbReference type="GO" id="GO:0055091">
    <property type="term" value="P:phospholipid homeostasis"/>
    <property type="evidence" value="ECO:0007669"/>
    <property type="project" value="TreeGrafter"/>
</dbReference>
<dbReference type="InterPro" id="IPR051211">
    <property type="entry name" value="PG_lysyltransferase"/>
</dbReference>
<dbReference type="RefSeq" id="WP_087461921.1">
    <property type="nucleotide sequence ID" value="NZ_CP021425.1"/>
</dbReference>
<keyword evidence="3" id="KW-0812">Transmembrane</keyword>
<dbReference type="GO" id="GO:0005886">
    <property type="term" value="C:plasma membrane"/>
    <property type="evidence" value="ECO:0007669"/>
    <property type="project" value="UniProtKB-SubCell"/>
</dbReference>
<evidence type="ECO:0000256" key="4">
    <source>
        <dbReference type="ARBA" id="ARBA00022989"/>
    </source>
</evidence>
<dbReference type="PANTHER" id="PTHR34697:SF2">
    <property type="entry name" value="PHOSPHATIDYLGLYCEROL LYSYLTRANSFERASE"/>
    <property type="match status" value="1"/>
</dbReference>
<comment type="subcellular location">
    <subcellularLocation>
        <location evidence="1">Cell membrane</location>
        <topology evidence="1">Multi-pass membrane protein</topology>
    </subcellularLocation>
</comment>
<evidence type="ECO:0000256" key="3">
    <source>
        <dbReference type="ARBA" id="ARBA00022692"/>
    </source>
</evidence>
<protein>
    <recommendedName>
        <fullName evidence="6">Phosphatidylglycerol lysyltransferase C-terminal domain-containing protein</fullName>
    </recommendedName>
</protein>
<keyword evidence="2" id="KW-1003">Cell membrane</keyword>